<dbReference type="EMBL" id="JMQM01000001">
    <property type="protein sequence ID" value="KFB11195.1"/>
    <property type="molecule type" value="Genomic_DNA"/>
</dbReference>
<sequence length="666" mass="75240">MFTERFTPGAGAPLRLPKTVMSSYLKRHRVYRPSPAEEWQPVLDMLGVGSGEALAIEARATLSGLTFQAELLSSGRVCEMDFFRALARWLGLGFETTIRPHNLIMQEDGCLEALQQSCGVRAAAAYDARGNTVLLIAPHGLDISGMLDFLKRYDRLRLTLRIIAPTALREAIKARAAKATARMAVSALFEHMPSFSARTVVNAWQGALFGALAFAFPASLLLWPVQTLLVTHIVLSVFFFSCILLRFFAGLEARKTKREPELCSHRPADMPVYTVLVALYREADVVPQLLMSLNRLVWPRGKLEIKLVCEADDHETLNAIRAHQLRPYVEVIEVPDIGPRTKPKALSYALPLCRGDFVVLYDAEDRPHPFQLMEAWQSFEKSTDDLACLQAPLAITNGGESWISSMFAFEYSALFSGLLPWLARRHYVMPLGGTSNHFRREALEAVGGWDPYNVTEDADLGMRLRRFGYRSGVLTYPTLEDAPSDFKTWLPQRTRWFKGWAQTWLVHMRNPSKLLHELGWGSFIMMQIMVSGMLVSALAYAVFTLTALFLAGFHFSGGELTRHQYVLLCVDLANVILGHVAFIALGWWTLPRQKRLNLAQHALNTPRYWFIMSIAAWRAIWQLCRRPHLWEKTPHKPHRNDHFRKSSPLPTILPSSLPMASLSRPS</sequence>
<feature type="transmembrane region" description="Helical" evidence="8">
    <location>
        <begin position="201"/>
        <end position="223"/>
    </location>
</feature>
<dbReference type="RefSeq" id="WP_244444554.1">
    <property type="nucleotide sequence ID" value="NZ_JMQM01000001.1"/>
</dbReference>
<proteinExistence type="predicted"/>
<dbReference type="GO" id="GO:0016757">
    <property type="term" value="F:glycosyltransferase activity"/>
    <property type="evidence" value="ECO:0007669"/>
    <property type="project" value="UniProtKB-KW"/>
</dbReference>
<dbReference type="Proteomes" id="UP000053675">
    <property type="component" value="Unassembled WGS sequence"/>
</dbReference>
<keyword evidence="2" id="KW-0328">Glycosyltransferase</keyword>
<comment type="caution">
    <text evidence="9">The sequence shown here is derived from an EMBL/GenBank/DDBJ whole genome shotgun (WGS) entry which is preliminary data.</text>
</comment>
<dbReference type="SUPFAM" id="SSF53448">
    <property type="entry name" value="Nucleotide-diphospho-sugar transferases"/>
    <property type="match status" value="1"/>
</dbReference>
<evidence type="ECO:0000256" key="4">
    <source>
        <dbReference type="ARBA" id="ARBA00022692"/>
    </source>
</evidence>
<evidence type="ECO:0000256" key="1">
    <source>
        <dbReference type="ARBA" id="ARBA00004141"/>
    </source>
</evidence>
<keyword evidence="3 9" id="KW-0808">Transferase</keyword>
<dbReference type="STRING" id="472175.EL18_02240"/>
<protein>
    <submittedName>
        <fullName evidence="9">Glycosyl transferase family protein</fullName>
    </submittedName>
</protein>
<evidence type="ECO:0000313" key="10">
    <source>
        <dbReference type="Proteomes" id="UP000053675"/>
    </source>
</evidence>
<feature type="transmembrane region" description="Helical" evidence="8">
    <location>
        <begin position="524"/>
        <end position="553"/>
    </location>
</feature>
<keyword evidence="5 8" id="KW-1133">Transmembrane helix</keyword>
<reference evidence="9 10" key="1">
    <citation type="submission" date="2014-05" db="EMBL/GenBank/DDBJ databases">
        <title>Draft Genome Sequence of Nitratireductor basaltis Strain UMTGB225, A Marine Bacterium Isolated from Green Barrel Tunicate.</title>
        <authorList>
            <person name="Gan H.Y."/>
        </authorList>
    </citation>
    <scope>NUCLEOTIDE SEQUENCE [LARGE SCALE GENOMIC DNA]</scope>
    <source>
        <strain evidence="9 10">UMTGB225</strain>
    </source>
</reference>
<evidence type="ECO:0000256" key="2">
    <source>
        <dbReference type="ARBA" id="ARBA00022676"/>
    </source>
</evidence>
<feature type="transmembrane region" description="Helical" evidence="8">
    <location>
        <begin position="565"/>
        <end position="588"/>
    </location>
</feature>
<accession>A0A084UE09</accession>
<dbReference type="InterPro" id="IPR050321">
    <property type="entry name" value="Glycosyltr_2/OpgH_subfam"/>
</dbReference>
<evidence type="ECO:0000313" key="9">
    <source>
        <dbReference type="EMBL" id="KFB11195.1"/>
    </source>
</evidence>
<feature type="region of interest" description="Disordered" evidence="7">
    <location>
        <begin position="634"/>
        <end position="666"/>
    </location>
</feature>
<dbReference type="PANTHER" id="PTHR43867">
    <property type="entry name" value="CELLULOSE SYNTHASE CATALYTIC SUBUNIT A [UDP-FORMING]"/>
    <property type="match status" value="1"/>
</dbReference>
<dbReference type="PATRIC" id="fig|472175.3.peg.2230"/>
<evidence type="ECO:0000256" key="6">
    <source>
        <dbReference type="ARBA" id="ARBA00023136"/>
    </source>
</evidence>
<dbReference type="Gene3D" id="3.90.550.10">
    <property type="entry name" value="Spore Coat Polysaccharide Biosynthesis Protein SpsA, Chain A"/>
    <property type="match status" value="1"/>
</dbReference>
<comment type="subcellular location">
    <subcellularLocation>
        <location evidence="1">Membrane</location>
        <topology evidence="1">Multi-pass membrane protein</topology>
    </subcellularLocation>
</comment>
<keyword evidence="4 8" id="KW-0812">Transmembrane</keyword>
<name>A0A084UE09_9HYPH</name>
<dbReference type="Pfam" id="PF13641">
    <property type="entry name" value="Glyco_tranf_2_3"/>
    <property type="match status" value="1"/>
</dbReference>
<evidence type="ECO:0000256" key="3">
    <source>
        <dbReference type="ARBA" id="ARBA00022679"/>
    </source>
</evidence>
<evidence type="ECO:0000256" key="5">
    <source>
        <dbReference type="ARBA" id="ARBA00022989"/>
    </source>
</evidence>
<dbReference type="GO" id="GO:0016020">
    <property type="term" value="C:membrane"/>
    <property type="evidence" value="ECO:0007669"/>
    <property type="project" value="UniProtKB-SubCell"/>
</dbReference>
<dbReference type="InterPro" id="IPR029044">
    <property type="entry name" value="Nucleotide-diphossugar_trans"/>
</dbReference>
<dbReference type="eggNOG" id="COG1215">
    <property type="taxonomic scope" value="Bacteria"/>
</dbReference>
<keyword evidence="10" id="KW-1185">Reference proteome</keyword>
<organism evidence="9 10">
    <name type="scientific">Nitratireductor basaltis</name>
    <dbReference type="NCBI Taxonomy" id="472175"/>
    <lineage>
        <taxon>Bacteria</taxon>
        <taxon>Pseudomonadati</taxon>
        <taxon>Pseudomonadota</taxon>
        <taxon>Alphaproteobacteria</taxon>
        <taxon>Hyphomicrobiales</taxon>
        <taxon>Phyllobacteriaceae</taxon>
        <taxon>Nitratireductor</taxon>
    </lineage>
</organism>
<dbReference type="AlphaFoldDB" id="A0A084UE09"/>
<feature type="compositionally biased region" description="Low complexity" evidence="7">
    <location>
        <begin position="646"/>
        <end position="658"/>
    </location>
</feature>
<evidence type="ECO:0000256" key="8">
    <source>
        <dbReference type="SAM" id="Phobius"/>
    </source>
</evidence>
<dbReference type="PANTHER" id="PTHR43867:SF2">
    <property type="entry name" value="CELLULOSE SYNTHASE CATALYTIC SUBUNIT A [UDP-FORMING]"/>
    <property type="match status" value="1"/>
</dbReference>
<gene>
    <name evidence="9" type="ORF">EL18_02240</name>
</gene>
<feature type="transmembrane region" description="Helical" evidence="8">
    <location>
        <begin position="229"/>
        <end position="249"/>
    </location>
</feature>
<evidence type="ECO:0000256" key="7">
    <source>
        <dbReference type="SAM" id="MobiDB-lite"/>
    </source>
</evidence>
<keyword evidence="6 8" id="KW-0472">Membrane</keyword>